<keyword evidence="1" id="KW-0732">Signal</keyword>
<proteinExistence type="predicted"/>
<organism evidence="2 3">
    <name type="scientific">Elysia crispata</name>
    <name type="common">lettuce slug</name>
    <dbReference type="NCBI Taxonomy" id="231223"/>
    <lineage>
        <taxon>Eukaryota</taxon>
        <taxon>Metazoa</taxon>
        <taxon>Spiralia</taxon>
        <taxon>Lophotrochozoa</taxon>
        <taxon>Mollusca</taxon>
        <taxon>Gastropoda</taxon>
        <taxon>Heterobranchia</taxon>
        <taxon>Euthyneura</taxon>
        <taxon>Panpulmonata</taxon>
        <taxon>Sacoglossa</taxon>
        <taxon>Placobranchoidea</taxon>
        <taxon>Plakobranchidae</taxon>
        <taxon>Elysia</taxon>
    </lineage>
</organism>
<feature type="signal peptide" evidence="1">
    <location>
        <begin position="1"/>
        <end position="24"/>
    </location>
</feature>
<comment type="caution">
    <text evidence="2">The sequence shown here is derived from an EMBL/GenBank/DDBJ whole genome shotgun (WGS) entry which is preliminary data.</text>
</comment>
<gene>
    <name evidence="2" type="ORF">RRG08_002078</name>
</gene>
<evidence type="ECO:0000313" key="3">
    <source>
        <dbReference type="Proteomes" id="UP001283361"/>
    </source>
</evidence>
<keyword evidence="3" id="KW-1185">Reference proteome</keyword>
<dbReference type="Proteomes" id="UP001283361">
    <property type="component" value="Unassembled WGS sequence"/>
</dbReference>
<protein>
    <submittedName>
        <fullName evidence="2">Uncharacterized protein</fullName>
    </submittedName>
</protein>
<feature type="chain" id="PRO_5041954842" evidence="1">
    <location>
        <begin position="25"/>
        <end position="82"/>
    </location>
</feature>
<evidence type="ECO:0000256" key="1">
    <source>
        <dbReference type="SAM" id="SignalP"/>
    </source>
</evidence>
<dbReference type="EMBL" id="JAWDGP010003778">
    <property type="protein sequence ID" value="KAK3771030.1"/>
    <property type="molecule type" value="Genomic_DNA"/>
</dbReference>
<sequence>MRLCQTFSQLVTLTLVMLMVQTVADTEDCKANCHALYPYCPSLGPETNDGMWTGGGASWGMNHFMEEDCASQVRICEQSCLN</sequence>
<dbReference type="AlphaFoldDB" id="A0AAE1DIH7"/>
<reference evidence="2" key="1">
    <citation type="journal article" date="2023" name="G3 (Bethesda)">
        <title>A reference genome for the long-term kleptoplast-retaining sea slug Elysia crispata morphotype clarki.</title>
        <authorList>
            <person name="Eastman K.E."/>
            <person name="Pendleton A.L."/>
            <person name="Shaikh M.A."/>
            <person name="Suttiyut T."/>
            <person name="Ogas R."/>
            <person name="Tomko P."/>
            <person name="Gavelis G."/>
            <person name="Widhalm J.R."/>
            <person name="Wisecaver J.H."/>
        </authorList>
    </citation>
    <scope>NUCLEOTIDE SEQUENCE</scope>
    <source>
        <strain evidence="2">ECLA1</strain>
    </source>
</reference>
<accession>A0AAE1DIH7</accession>
<name>A0AAE1DIH7_9GAST</name>
<evidence type="ECO:0000313" key="2">
    <source>
        <dbReference type="EMBL" id="KAK3771030.1"/>
    </source>
</evidence>